<gene>
    <name evidence="3" type="ORF">Ocin01_15102</name>
</gene>
<dbReference type="PANTHER" id="PTHR13238">
    <property type="entry name" value="PROTEIN C21ORF59"/>
    <property type="match status" value="1"/>
</dbReference>
<keyword evidence="4" id="KW-1185">Reference proteome</keyword>
<sequence length="183" mass="20900">MSSILIRACEEVRGKISKKLVDSSTPLTRAVVHEQLDYLRGAVMIVYPMNLPPYDPIRMELEGREDLGGTHDSLQVIAREEAELWFCGKQIFPGKLLEEFIGKNEKTKVVVKLQKGGSGPPAREPVMSEEERKALMMYAYRKQEEQKKLEDDEDDNHLGSEWADGGQLKRQFQGLRNIGWKPK</sequence>
<dbReference type="STRING" id="48709.A0A1D2MEZ9"/>
<evidence type="ECO:0000313" key="4">
    <source>
        <dbReference type="Proteomes" id="UP000094527"/>
    </source>
</evidence>
<accession>A0A1D2MEZ9</accession>
<dbReference type="PANTHER" id="PTHR13238:SF0">
    <property type="entry name" value="CILIA- AND FLAGELLA-ASSOCIATED PROTEIN 298"/>
    <property type="match status" value="1"/>
</dbReference>
<evidence type="ECO:0000313" key="3">
    <source>
        <dbReference type="EMBL" id="ODM91579.1"/>
    </source>
</evidence>
<reference evidence="3 4" key="1">
    <citation type="journal article" date="2016" name="Genome Biol. Evol.">
        <title>Gene Family Evolution Reflects Adaptation to Soil Environmental Stressors in the Genome of the Collembolan Orchesella cincta.</title>
        <authorList>
            <person name="Faddeeva-Vakhrusheva A."/>
            <person name="Derks M.F."/>
            <person name="Anvar S.Y."/>
            <person name="Agamennone V."/>
            <person name="Suring W."/>
            <person name="Smit S."/>
            <person name="van Straalen N.M."/>
            <person name="Roelofs D."/>
        </authorList>
    </citation>
    <scope>NUCLEOTIDE SEQUENCE [LARGE SCALE GENOMIC DNA]</scope>
    <source>
        <tissue evidence="3">Mixed pool</tissue>
    </source>
</reference>
<evidence type="ECO:0000256" key="2">
    <source>
        <dbReference type="SAM" id="MobiDB-lite"/>
    </source>
</evidence>
<dbReference type="Proteomes" id="UP000094527">
    <property type="component" value="Unassembled WGS sequence"/>
</dbReference>
<dbReference type="Pfam" id="PF11069">
    <property type="entry name" value="CFAP298"/>
    <property type="match status" value="1"/>
</dbReference>
<dbReference type="EMBL" id="LJIJ01001498">
    <property type="protein sequence ID" value="ODM91579.1"/>
    <property type="molecule type" value="Genomic_DNA"/>
</dbReference>
<evidence type="ECO:0000256" key="1">
    <source>
        <dbReference type="ARBA" id="ARBA00009619"/>
    </source>
</evidence>
<comment type="caution">
    <text evidence="3">The sequence shown here is derived from an EMBL/GenBank/DDBJ whole genome shotgun (WGS) entry which is preliminary data.</text>
</comment>
<dbReference type="GO" id="GO:0003352">
    <property type="term" value="P:regulation of cilium movement"/>
    <property type="evidence" value="ECO:0007669"/>
    <property type="project" value="InterPro"/>
</dbReference>
<name>A0A1D2MEZ9_ORCCI</name>
<dbReference type="OMA" id="FICYNTI"/>
<proteinExistence type="inferred from homology"/>
<dbReference type="AlphaFoldDB" id="A0A1D2MEZ9"/>
<dbReference type="OrthoDB" id="276065at2759"/>
<comment type="similarity">
    <text evidence="1">Belongs to the CFAP298 family.</text>
</comment>
<organism evidence="3 4">
    <name type="scientific">Orchesella cincta</name>
    <name type="common">Springtail</name>
    <name type="synonym">Podura cincta</name>
    <dbReference type="NCBI Taxonomy" id="48709"/>
    <lineage>
        <taxon>Eukaryota</taxon>
        <taxon>Metazoa</taxon>
        <taxon>Ecdysozoa</taxon>
        <taxon>Arthropoda</taxon>
        <taxon>Hexapoda</taxon>
        <taxon>Collembola</taxon>
        <taxon>Entomobryomorpha</taxon>
        <taxon>Entomobryoidea</taxon>
        <taxon>Orchesellidae</taxon>
        <taxon>Orchesellinae</taxon>
        <taxon>Orchesella</taxon>
    </lineage>
</organism>
<protein>
    <submittedName>
        <fullName evidence="3">Uncharacterized protein</fullName>
    </submittedName>
</protein>
<dbReference type="InterPro" id="IPR021298">
    <property type="entry name" value="CFAP298"/>
</dbReference>
<feature type="region of interest" description="Disordered" evidence="2">
    <location>
        <begin position="145"/>
        <end position="165"/>
    </location>
</feature>